<keyword evidence="2" id="KW-0479">Metal-binding</keyword>
<feature type="compositionally biased region" description="Low complexity" evidence="8">
    <location>
        <begin position="160"/>
        <end position="189"/>
    </location>
</feature>
<accession>A0A1X7QZP8</accession>
<evidence type="ECO:0000256" key="8">
    <source>
        <dbReference type="SAM" id="MobiDB-lite"/>
    </source>
</evidence>
<name>A0A1X7QZP8_9SACH</name>
<dbReference type="InterPro" id="IPR013087">
    <property type="entry name" value="Znf_C2H2_type"/>
</dbReference>
<keyword evidence="6" id="KW-0539">Nucleus</keyword>
<dbReference type="GO" id="GO:0008270">
    <property type="term" value="F:zinc ion binding"/>
    <property type="evidence" value="ECO:0007669"/>
    <property type="project" value="UniProtKB-KW"/>
</dbReference>
<dbReference type="OrthoDB" id="654211at2759"/>
<dbReference type="GO" id="GO:0000978">
    <property type="term" value="F:RNA polymerase II cis-regulatory region sequence-specific DNA binding"/>
    <property type="evidence" value="ECO:0007669"/>
    <property type="project" value="InterPro"/>
</dbReference>
<keyword evidence="11" id="KW-1185">Reference proteome</keyword>
<comment type="subcellular location">
    <subcellularLocation>
        <location evidence="1">Nucleus</location>
    </subcellularLocation>
</comment>
<evidence type="ECO:0000256" key="5">
    <source>
        <dbReference type="ARBA" id="ARBA00022833"/>
    </source>
</evidence>
<evidence type="ECO:0000256" key="2">
    <source>
        <dbReference type="ARBA" id="ARBA00022723"/>
    </source>
</evidence>
<keyword evidence="3" id="KW-0677">Repeat</keyword>
<dbReference type="GO" id="GO:0000785">
    <property type="term" value="C:chromatin"/>
    <property type="evidence" value="ECO:0007669"/>
    <property type="project" value="TreeGrafter"/>
</dbReference>
<feature type="compositionally biased region" description="Polar residues" evidence="8">
    <location>
        <begin position="147"/>
        <end position="159"/>
    </location>
</feature>
<dbReference type="PROSITE" id="PS50157">
    <property type="entry name" value="ZINC_FINGER_C2H2_2"/>
    <property type="match status" value="2"/>
</dbReference>
<keyword evidence="4 7" id="KW-0863">Zinc-finger</keyword>
<sequence length="1042" mass="119209">MANSQRKYICSFCAKSFSRSEHRTRHERSHTGYKPFQCKICKHSFVRRDLVQRHIRTVHRVLLLASKKDNFDSNGNDTINDIKLNINREILNGDRVLMKHNKNKKNSDNIDTDNNDNIPDDQTLDELVRQMIHVRDLPKEKEREKLNNNSTNYSTRGQTNNNGNNGNSELNSSNSNTNSACQSSSSSVSDIKDLTNGANKGFNGQFLSKYNLTDNSNNNNNNSIENGLGKANDNSVLNNLYLNHVNDSFNSYLTSNVINKFHLSYYSDQLLKNFNFGIISLRDNQLYLNSIRSIYESCNYDNDKFFKKAWISEREDFLPILGISISCLGNFTKNNVFDQNLWILCWNQAMTSSTELGRPDILSISILMYILLKTPNCEKTCSDVFQFFQQSLLYMINQLDTSQKVVDFIDIKSFDIWNIFDSWVLLTKTIDTFDNASSIIYKWFLKQNNLFSGFPELTLFDFLNSRNYVIEENMSLATLNILPDTLYCEANNTLFNTSRNIFSVGSFKSTEELHNIIIKINQKFSNLTMKNIISETTDSSGMKRSSEHLINVHDPNFNLLFQDWKKNILLLRAPKKFANLLIDYAILPQSNNHWLLWESTWFEFLKSLSPSELVYKKSSFLKLQMLQNVYLDGSMINNNLALCTTPVIALLENHAKNEDLFPINERFLPLIVDILSFQLKLFSTDLVSSQLNGPTHIMGFLSNPMVQLILYVWFSVIYKNDNELISTSNVEYDSVVYFVEKYSINTDQTIDTDKLLEKDINEILFNNKSSAYIGFHCLIDSIASYIKDEIIIKRLFPLPTLDQETRFKLFEFLKLFEKDEQETVPMVKTPTYSHRPSISSIGSNPFTLPTSPMSYTSTSKRRSSVVSVTEDGQKLLLPPLNFVPGQMLASPNKRNSIPNGSFFENNNTSKVPFGTYNDTHGPVPQPILHSGNPNTLNHLKNYSYGQVNGKIANNLHDSTRFNAHALLNSYDDDNKPPIKWLQSRRASLPSLSSGKMLNGPVLPSAYPIPVASSTTDENQAIRPIQRLSISKDRLSHGNNNNI</sequence>
<evidence type="ECO:0000313" key="10">
    <source>
        <dbReference type="EMBL" id="SMN18680.1"/>
    </source>
</evidence>
<evidence type="ECO:0000259" key="9">
    <source>
        <dbReference type="PROSITE" id="PS50157"/>
    </source>
</evidence>
<evidence type="ECO:0000256" key="1">
    <source>
        <dbReference type="ARBA" id="ARBA00004123"/>
    </source>
</evidence>
<dbReference type="Proteomes" id="UP000196158">
    <property type="component" value="Unassembled WGS sequence"/>
</dbReference>
<dbReference type="PANTHER" id="PTHR40626">
    <property type="entry name" value="MIP31509P"/>
    <property type="match status" value="1"/>
</dbReference>
<dbReference type="EMBL" id="FXLY01000002">
    <property type="protein sequence ID" value="SMN18680.1"/>
    <property type="molecule type" value="Genomic_DNA"/>
</dbReference>
<reference evidence="10 11" key="1">
    <citation type="submission" date="2017-04" db="EMBL/GenBank/DDBJ databases">
        <authorList>
            <person name="Afonso C.L."/>
            <person name="Miller P.J."/>
            <person name="Scott M.A."/>
            <person name="Spackman E."/>
            <person name="Goraichik I."/>
            <person name="Dimitrov K.M."/>
            <person name="Suarez D.L."/>
            <person name="Swayne D.E."/>
        </authorList>
    </citation>
    <scope>NUCLEOTIDE SEQUENCE [LARGE SCALE GENOMIC DNA]</scope>
</reference>
<evidence type="ECO:0000256" key="3">
    <source>
        <dbReference type="ARBA" id="ARBA00022737"/>
    </source>
</evidence>
<feature type="region of interest" description="Disordered" evidence="8">
    <location>
        <begin position="134"/>
        <end position="189"/>
    </location>
</feature>
<evidence type="ECO:0000256" key="6">
    <source>
        <dbReference type="ARBA" id="ARBA00023242"/>
    </source>
</evidence>
<feature type="region of interest" description="Disordered" evidence="8">
    <location>
        <begin position="102"/>
        <end position="121"/>
    </location>
</feature>
<protein>
    <recommendedName>
        <fullName evidence="9">C2H2-type domain-containing protein</fullName>
    </recommendedName>
</protein>
<dbReference type="InterPro" id="IPR036236">
    <property type="entry name" value="Znf_C2H2_sf"/>
</dbReference>
<keyword evidence="5" id="KW-0862">Zinc</keyword>
<feature type="domain" description="C2H2-type" evidence="9">
    <location>
        <begin position="36"/>
        <end position="59"/>
    </location>
</feature>
<evidence type="ECO:0000256" key="4">
    <source>
        <dbReference type="ARBA" id="ARBA00022771"/>
    </source>
</evidence>
<dbReference type="STRING" id="1789683.A0A1X7QZP8"/>
<feature type="compositionally biased region" description="Acidic residues" evidence="8">
    <location>
        <begin position="110"/>
        <end position="121"/>
    </location>
</feature>
<dbReference type="Gene3D" id="3.30.160.60">
    <property type="entry name" value="Classic Zinc Finger"/>
    <property type="match status" value="2"/>
</dbReference>
<dbReference type="PANTHER" id="PTHR40626:SF34">
    <property type="entry name" value="ZINC FINGER PROTEIN YGR067C"/>
    <property type="match status" value="1"/>
</dbReference>
<proteinExistence type="predicted"/>
<evidence type="ECO:0000313" key="11">
    <source>
        <dbReference type="Proteomes" id="UP000196158"/>
    </source>
</evidence>
<feature type="compositionally biased region" description="Basic and acidic residues" evidence="8">
    <location>
        <begin position="134"/>
        <end position="146"/>
    </location>
</feature>
<evidence type="ECO:0000256" key="7">
    <source>
        <dbReference type="PROSITE-ProRule" id="PRU00042"/>
    </source>
</evidence>
<feature type="domain" description="C2H2-type" evidence="9">
    <location>
        <begin position="8"/>
        <end position="35"/>
    </location>
</feature>
<organism evidence="10 11">
    <name type="scientific">Maudiozyma saulgeensis</name>
    <dbReference type="NCBI Taxonomy" id="1789683"/>
    <lineage>
        <taxon>Eukaryota</taxon>
        <taxon>Fungi</taxon>
        <taxon>Dikarya</taxon>
        <taxon>Ascomycota</taxon>
        <taxon>Saccharomycotina</taxon>
        <taxon>Saccharomycetes</taxon>
        <taxon>Saccharomycetales</taxon>
        <taxon>Saccharomycetaceae</taxon>
        <taxon>Maudiozyma</taxon>
    </lineage>
</organism>
<dbReference type="AlphaFoldDB" id="A0A1X7QZP8"/>
<dbReference type="SUPFAM" id="SSF57667">
    <property type="entry name" value="beta-beta-alpha zinc fingers"/>
    <property type="match status" value="1"/>
</dbReference>
<dbReference type="SMART" id="SM00355">
    <property type="entry name" value="ZnF_C2H2"/>
    <property type="match status" value="2"/>
</dbReference>
<dbReference type="GO" id="GO:0000981">
    <property type="term" value="F:DNA-binding transcription factor activity, RNA polymerase II-specific"/>
    <property type="evidence" value="ECO:0007669"/>
    <property type="project" value="InterPro"/>
</dbReference>
<gene>
    <name evidence="10" type="ORF">KASA_0Q12056G</name>
</gene>
<dbReference type="InterPro" id="IPR051059">
    <property type="entry name" value="VerF-like"/>
</dbReference>
<dbReference type="PROSITE" id="PS00028">
    <property type="entry name" value="ZINC_FINGER_C2H2_1"/>
    <property type="match status" value="2"/>
</dbReference>
<dbReference type="GO" id="GO:0005634">
    <property type="term" value="C:nucleus"/>
    <property type="evidence" value="ECO:0007669"/>
    <property type="project" value="UniProtKB-SubCell"/>
</dbReference>